<evidence type="ECO:0000256" key="6">
    <source>
        <dbReference type="ARBA" id="ARBA00022491"/>
    </source>
</evidence>
<dbReference type="GO" id="GO:0005634">
    <property type="term" value="C:nucleus"/>
    <property type="evidence" value="ECO:0007669"/>
    <property type="project" value="UniProtKB-SubCell"/>
</dbReference>
<dbReference type="SUPFAM" id="SSF48173">
    <property type="entry name" value="Cryptochrome/photolyase FAD-binding domain"/>
    <property type="match status" value="1"/>
</dbReference>
<dbReference type="InterPro" id="IPR036155">
    <property type="entry name" value="Crypto/Photolyase_N_sf"/>
</dbReference>
<dbReference type="GO" id="GO:0003677">
    <property type="term" value="F:DNA binding"/>
    <property type="evidence" value="ECO:0007669"/>
    <property type="project" value="TreeGrafter"/>
</dbReference>
<dbReference type="PANTHER" id="PTHR11455:SF17">
    <property type="entry name" value="CRYPTOCHROME-1"/>
    <property type="match status" value="1"/>
</dbReference>
<evidence type="ECO:0000256" key="7">
    <source>
        <dbReference type="ARBA" id="ARBA00022630"/>
    </source>
</evidence>
<keyword evidence="11" id="KW-0675">Receptor</keyword>
<dbReference type="PRINTS" id="PR00147">
    <property type="entry name" value="DNAPHOTLYASE"/>
</dbReference>
<dbReference type="Pfam" id="PF03441">
    <property type="entry name" value="FAD_binding_7"/>
    <property type="match status" value="1"/>
</dbReference>
<keyword evidence="5" id="KW-0963">Cytoplasm</keyword>
<keyword evidence="17" id="KW-1185">Reference proteome</keyword>
<reference evidence="16" key="1">
    <citation type="submission" date="2023-07" db="EMBL/GenBank/DDBJ databases">
        <title>Chromosome-level genome assembly of Artemia franciscana.</title>
        <authorList>
            <person name="Jo E."/>
        </authorList>
    </citation>
    <scope>NUCLEOTIDE SEQUENCE</scope>
    <source>
        <tissue evidence="16">Whole body</tissue>
    </source>
</reference>
<proteinExistence type="inferred from homology"/>
<evidence type="ECO:0000313" key="17">
    <source>
        <dbReference type="Proteomes" id="UP001187531"/>
    </source>
</evidence>
<name>A0AA88L9G1_ARTSF</name>
<keyword evidence="6" id="KW-0678">Repressor</keyword>
<protein>
    <recommendedName>
        <fullName evidence="4">Cryptochrome-1</fullName>
    </recommendedName>
</protein>
<keyword evidence="7 13" id="KW-0285">Flavoprotein</keyword>
<evidence type="ECO:0000313" key="16">
    <source>
        <dbReference type="EMBL" id="KAK2713085.1"/>
    </source>
</evidence>
<comment type="caution">
    <text evidence="16">The sequence shown here is derived from an EMBL/GenBank/DDBJ whole genome shotgun (WGS) entry which is preliminary data.</text>
</comment>
<dbReference type="Gene3D" id="1.25.40.80">
    <property type="match status" value="1"/>
</dbReference>
<comment type="subcellular location">
    <subcellularLocation>
        <location evidence="2">Cytoplasm</location>
        <location evidence="2">Perinuclear region</location>
    </subcellularLocation>
    <subcellularLocation>
        <location evidence="1">Nucleus</location>
    </subcellularLocation>
</comment>
<feature type="site" description="Electron transfer via tryptophanyl radical" evidence="14">
    <location>
        <position position="365"/>
    </location>
</feature>
<evidence type="ECO:0000256" key="8">
    <source>
        <dbReference type="ARBA" id="ARBA00022741"/>
    </source>
</evidence>
<dbReference type="Proteomes" id="UP001187531">
    <property type="component" value="Unassembled WGS sequence"/>
</dbReference>
<gene>
    <name evidence="16" type="ORF">QYM36_011694</name>
</gene>
<feature type="binding site" evidence="13">
    <location>
        <begin position="280"/>
        <end position="287"/>
    </location>
    <ligand>
        <name>FAD</name>
        <dbReference type="ChEBI" id="CHEBI:57692"/>
    </ligand>
</feature>
<dbReference type="AlphaFoldDB" id="A0AA88L9G1"/>
<dbReference type="GO" id="GO:0043153">
    <property type="term" value="P:entrainment of circadian clock by photoperiod"/>
    <property type="evidence" value="ECO:0007669"/>
    <property type="project" value="TreeGrafter"/>
</dbReference>
<comment type="similarity">
    <text evidence="3">Belongs to the DNA photolyase class-1 family.</text>
</comment>
<keyword evidence="10" id="KW-0090">Biological rhythms</keyword>
<dbReference type="GO" id="GO:0045892">
    <property type="term" value="P:negative regulation of DNA-templated transcription"/>
    <property type="evidence" value="ECO:0007669"/>
    <property type="project" value="TreeGrafter"/>
</dbReference>
<evidence type="ECO:0000256" key="14">
    <source>
        <dbReference type="PIRSR" id="PIRSR602081-2"/>
    </source>
</evidence>
<evidence type="ECO:0000256" key="1">
    <source>
        <dbReference type="ARBA" id="ARBA00004123"/>
    </source>
</evidence>
<evidence type="ECO:0000256" key="4">
    <source>
        <dbReference type="ARBA" id="ARBA00021159"/>
    </source>
</evidence>
<dbReference type="SUPFAM" id="SSF52425">
    <property type="entry name" value="Cryptochrome/photolyase, N-terminal domain"/>
    <property type="match status" value="1"/>
</dbReference>
<feature type="binding site" evidence="13">
    <location>
        <begin position="378"/>
        <end position="380"/>
    </location>
    <ligand>
        <name>FAD</name>
        <dbReference type="ChEBI" id="CHEBI:57692"/>
    </ligand>
</feature>
<evidence type="ECO:0000259" key="15">
    <source>
        <dbReference type="PROSITE" id="PS51645"/>
    </source>
</evidence>
<dbReference type="PANTHER" id="PTHR11455">
    <property type="entry name" value="CRYPTOCHROME"/>
    <property type="match status" value="1"/>
</dbReference>
<feature type="binding site" evidence="13">
    <location>
        <position position="224"/>
    </location>
    <ligand>
        <name>FAD</name>
        <dbReference type="ChEBI" id="CHEBI:57692"/>
    </ligand>
</feature>
<evidence type="ECO:0000256" key="11">
    <source>
        <dbReference type="ARBA" id="ARBA00023170"/>
    </source>
</evidence>
<dbReference type="GO" id="GO:0032922">
    <property type="term" value="P:circadian regulation of gene expression"/>
    <property type="evidence" value="ECO:0007669"/>
    <property type="project" value="TreeGrafter"/>
</dbReference>
<organism evidence="16 17">
    <name type="scientific">Artemia franciscana</name>
    <name type="common">Brine shrimp</name>
    <name type="synonym">Artemia sanfranciscana</name>
    <dbReference type="NCBI Taxonomy" id="6661"/>
    <lineage>
        <taxon>Eukaryota</taxon>
        <taxon>Metazoa</taxon>
        <taxon>Ecdysozoa</taxon>
        <taxon>Arthropoda</taxon>
        <taxon>Crustacea</taxon>
        <taxon>Branchiopoda</taxon>
        <taxon>Anostraca</taxon>
        <taxon>Artemiidae</taxon>
        <taxon>Artemia</taxon>
    </lineage>
</organism>
<evidence type="ECO:0000256" key="13">
    <source>
        <dbReference type="PIRSR" id="PIRSR602081-1"/>
    </source>
</evidence>
<keyword evidence="9 13" id="KW-0274">FAD</keyword>
<dbReference type="InterPro" id="IPR006050">
    <property type="entry name" value="DNA_photolyase_N"/>
</dbReference>
<dbReference type="PROSITE" id="PS51645">
    <property type="entry name" value="PHR_CRY_ALPHA_BETA"/>
    <property type="match status" value="1"/>
</dbReference>
<feature type="site" description="Electron transfer via tryptophanyl radical" evidence="14">
    <location>
        <position position="311"/>
    </location>
</feature>
<comment type="cofactor">
    <cofactor evidence="13">
        <name>FAD</name>
        <dbReference type="ChEBI" id="CHEBI:57692"/>
    </cofactor>
    <text evidence="13">Binds 1 FAD per subunit.</text>
</comment>
<dbReference type="InterPro" id="IPR014729">
    <property type="entry name" value="Rossmann-like_a/b/a_fold"/>
</dbReference>
<dbReference type="InterPro" id="IPR036134">
    <property type="entry name" value="Crypto/Photolyase_FAD-like_sf"/>
</dbReference>
<accession>A0AA88L9G1</accession>
<evidence type="ECO:0000256" key="12">
    <source>
        <dbReference type="ARBA" id="ARBA00023242"/>
    </source>
</evidence>
<evidence type="ECO:0000256" key="10">
    <source>
        <dbReference type="ARBA" id="ARBA00023108"/>
    </source>
</evidence>
<dbReference type="InterPro" id="IPR002081">
    <property type="entry name" value="Cryptochrome/DNA_photolyase_1"/>
</dbReference>
<feature type="domain" description="Photolyase/cryptochrome alpha/beta" evidence="15">
    <location>
        <begin position="1"/>
        <end position="115"/>
    </location>
</feature>
<evidence type="ECO:0000256" key="9">
    <source>
        <dbReference type="ARBA" id="ARBA00022827"/>
    </source>
</evidence>
<evidence type="ECO:0000256" key="5">
    <source>
        <dbReference type="ARBA" id="ARBA00022490"/>
    </source>
</evidence>
<dbReference type="Pfam" id="PF00875">
    <property type="entry name" value="DNA_photolyase"/>
    <property type="match status" value="1"/>
</dbReference>
<evidence type="ECO:0000256" key="2">
    <source>
        <dbReference type="ARBA" id="ARBA00004556"/>
    </source>
</evidence>
<evidence type="ECO:0000256" key="3">
    <source>
        <dbReference type="ARBA" id="ARBA00005862"/>
    </source>
</evidence>
<keyword evidence="8" id="KW-0547">Nucleotide-binding</keyword>
<dbReference type="GO" id="GO:0071949">
    <property type="term" value="F:FAD binding"/>
    <property type="evidence" value="ECO:0007669"/>
    <property type="project" value="TreeGrafter"/>
</dbReference>
<dbReference type="Gene3D" id="3.40.50.620">
    <property type="entry name" value="HUPs"/>
    <property type="match status" value="1"/>
</dbReference>
<dbReference type="GO" id="GO:0048471">
    <property type="term" value="C:perinuclear region of cytoplasm"/>
    <property type="evidence" value="ECO:0007669"/>
    <property type="project" value="UniProtKB-SubCell"/>
</dbReference>
<feature type="site" description="Electron transfer via tryptophanyl radical" evidence="14">
    <location>
        <position position="388"/>
    </location>
</feature>
<dbReference type="Gene3D" id="1.10.579.10">
    <property type="entry name" value="DNA Cyclobutane Dipyrimidine Photolyase, subunit A, domain 3"/>
    <property type="match status" value="1"/>
</dbReference>
<dbReference type="InterPro" id="IPR005101">
    <property type="entry name" value="Cryptochr/Photolyase_FAD-bd"/>
</dbReference>
<keyword evidence="12" id="KW-0539">Nucleus</keyword>
<sequence length="518" mass="60585">MTLIPYIKEEMQVTVQSLKSNLNRDGGPIISYHQAGFLLESLEDLDKQLNAHGSRLYVAEGCPLELLKFLKKDSGLKHLFFEQDCEPIWWKRDGLVKNLCCDLNIPWSEDVGHTLWDPDQIIEAMGGSPPLTYNMLLQTIECMGEPPKPAPNPDWSNVKFWHIPSPIGTSSFRIFENVPSCSDLQLPYDQCFLPTRRIIGGEKRALRLLKTRIKHEMDAFSSGYFQPNQSRPNLLGPAMSLSAALALGVISVRKFYWSLREAFEKVYKGNLPFWHHVTGQLLWREYFYVMSRRNPEFDKIDTNPICLKIKWYNNEEWFQKWKDGMTGYPFIDAAMRQLNQEGWMHHSARNAAALFFSRGDLWLNWMEGARYFAEKLIDSDWSVNVGNWLWVSSSAFERVLNCSSCISPVTFGRRLEPSGDYIRRYVPELLNFSFEYIHEPWKAPLEIQEKARCIVGKDYPERMVIHEEVARDNQQLMLDFRRQTLVKLKRAPPHCHPSDEKEIYHFFWMPEECYHTHA</sequence>
<dbReference type="EMBL" id="JAVRJZ010000015">
    <property type="protein sequence ID" value="KAK2713085.1"/>
    <property type="molecule type" value="Genomic_DNA"/>
</dbReference>